<comment type="function">
    <text evidence="1">Catalyzes the release of fatty acids from lysophospholipids.</text>
</comment>
<evidence type="ECO:0000256" key="6">
    <source>
        <dbReference type="ARBA" id="ARBA00022963"/>
    </source>
</evidence>
<evidence type="ECO:0000256" key="5">
    <source>
        <dbReference type="ARBA" id="ARBA00022801"/>
    </source>
</evidence>
<dbReference type="GO" id="GO:0046475">
    <property type="term" value="P:glycerophospholipid catabolic process"/>
    <property type="evidence" value="ECO:0007669"/>
    <property type="project" value="TreeGrafter"/>
</dbReference>
<dbReference type="GO" id="GO:0004622">
    <property type="term" value="F:phosphatidylcholine lysophospholipase activity"/>
    <property type="evidence" value="ECO:0007669"/>
    <property type="project" value="UniProtKB-EC"/>
</dbReference>
<dbReference type="EMBL" id="MSFK01000028">
    <property type="protein sequence ID" value="PWY76010.1"/>
    <property type="molecule type" value="Genomic_DNA"/>
</dbReference>
<keyword evidence="14" id="KW-1185">Reference proteome</keyword>
<dbReference type="SUPFAM" id="SSF52151">
    <property type="entry name" value="FabD/lysophospholipase-like"/>
    <property type="match status" value="1"/>
</dbReference>
<keyword evidence="8" id="KW-0325">Glycoprotein</keyword>
<evidence type="ECO:0000256" key="3">
    <source>
        <dbReference type="ARBA" id="ARBA00013274"/>
    </source>
</evidence>
<dbReference type="GO" id="GO:0004623">
    <property type="term" value="F:phospholipase A2 activity"/>
    <property type="evidence" value="ECO:0007669"/>
    <property type="project" value="TreeGrafter"/>
</dbReference>
<organism evidence="13 14">
    <name type="scientific">Aspergillus sclerotioniger CBS 115572</name>
    <dbReference type="NCBI Taxonomy" id="1450535"/>
    <lineage>
        <taxon>Eukaryota</taxon>
        <taxon>Fungi</taxon>
        <taxon>Dikarya</taxon>
        <taxon>Ascomycota</taxon>
        <taxon>Pezizomycotina</taxon>
        <taxon>Eurotiomycetes</taxon>
        <taxon>Eurotiomycetidae</taxon>
        <taxon>Eurotiales</taxon>
        <taxon>Aspergillaceae</taxon>
        <taxon>Aspergillus</taxon>
        <taxon>Aspergillus subgen. Circumdati</taxon>
    </lineage>
</organism>
<keyword evidence="5 10" id="KW-0378">Hydrolase</keyword>
<proteinExistence type="inferred from homology"/>
<keyword evidence="6 10" id="KW-0442">Lipid degradation</keyword>
<dbReference type="Proteomes" id="UP000246702">
    <property type="component" value="Unassembled WGS sequence"/>
</dbReference>
<keyword evidence="4 11" id="KW-0732">Signal</keyword>
<evidence type="ECO:0000256" key="7">
    <source>
        <dbReference type="ARBA" id="ARBA00023098"/>
    </source>
</evidence>
<dbReference type="PROSITE" id="PS51210">
    <property type="entry name" value="PLA2C"/>
    <property type="match status" value="1"/>
</dbReference>
<feature type="chain" id="PRO_5016192942" description="Lysophospholipase" evidence="11">
    <location>
        <begin position="19"/>
        <end position="595"/>
    </location>
</feature>
<reference evidence="13 14" key="1">
    <citation type="submission" date="2016-12" db="EMBL/GenBank/DDBJ databases">
        <title>The genomes of Aspergillus section Nigri reveals drivers in fungal speciation.</title>
        <authorList>
            <consortium name="DOE Joint Genome Institute"/>
            <person name="Vesth T.C."/>
            <person name="Nybo J."/>
            <person name="Theobald S."/>
            <person name="Brandl J."/>
            <person name="Frisvad J.C."/>
            <person name="Nielsen K.F."/>
            <person name="Lyhne E.K."/>
            <person name="Kogle M.E."/>
            <person name="Kuo A."/>
            <person name="Riley R."/>
            <person name="Clum A."/>
            <person name="Nolan M."/>
            <person name="Lipzen A."/>
            <person name="Salamov A."/>
            <person name="Henrissat B."/>
            <person name="Wiebenga A."/>
            <person name="De Vries R.P."/>
            <person name="Grigoriev I.V."/>
            <person name="Mortensen U.H."/>
            <person name="Andersen M.R."/>
            <person name="Baker S.E."/>
        </authorList>
    </citation>
    <scope>NUCLEOTIDE SEQUENCE [LARGE SCALE GENOMIC DNA]</scope>
    <source>
        <strain evidence="13 14">CBS 115572</strain>
    </source>
</reference>
<comment type="similarity">
    <text evidence="2 11">Belongs to the lysophospholipase family.</text>
</comment>
<dbReference type="EC" id="3.1.1.5" evidence="3 11"/>
<dbReference type="AlphaFoldDB" id="A0A317VVS4"/>
<evidence type="ECO:0000313" key="14">
    <source>
        <dbReference type="Proteomes" id="UP000246702"/>
    </source>
</evidence>
<dbReference type="InterPro" id="IPR002642">
    <property type="entry name" value="LysoPLipase_cat_dom"/>
</dbReference>
<evidence type="ECO:0000256" key="9">
    <source>
        <dbReference type="ARBA" id="ARBA00049531"/>
    </source>
</evidence>
<dbReference type="PANTHER" id="PTHR10728:SF33">
    <property type="entry name" value="LYSOPHOSPHOLIPASE 1-RELATED"/>
    <property type="match status" value="1"/>
</dbReference>
<dbReference type="Gene3D" id="3.40.1090.10">
    <property type="entry name" value="Cytosolic phospholipase A2 catalytic domain"/>
    <property type="match status" value="1"/>
</dbReference>
<comment type="caution">
    <text evidence="13">The sequence shown here is derived from an EMBL/GenBank/DDBJ whole genome shotgun (WGS) entry which is preliminary data.</text>
</comment>
<dbReference type="SMART" id="SM00022">
    <property type="entry name" value="PLAc"/>
    <property type="match status" value="1"/>
</dbReference>
<evidence type="ECO:0000259" key="12">
    <source>
        <dbReference type="PROSITE" id="PS51210"/>
    </source>
</evidence>
<dbReference type="GO" id="GO:0005829">
    <property type="term" value="C:cytosol"/>
    <property type="evidence" value="ECO:0007669"/>
    <property type="project" value="TreeGrafter"/>
</dbReference>
<evidence type="ECO:0000313" key="13">
    <source>
        <dbReference type="EMBL" id="PWY76010.1"/>
    </source>
</evidence>
<evidence type="ECO:0000256" key="1">
    <source>
        <dbReference type="ARBA" id="ARBA00002169"/>
    </source>
</evidence>
<comment type="catalytic activity">
    <reaction evidence="9 11">
        <text>a 1-acyl-sn-glycero-3-phosphocholine + H2O = sn-glycerol 3-phosphocholine + a fatty acid + H(+)</text>
        <dbReference type="Rhea" id="RHEA:15177"/>
        <dbReference type="ChEBI" id="CHEBI:15377"/>
        <dbReference type="ChEBI" id="CHEBI:15378"/>
        <dbReference type="ChEBI" id="CHEBI:16870"/>
        <dbReference type="ChEBI" id="CHEBI:28868"/>
        <dbReference type="ChEBI" id="CHEBI:58168"/>
        <dbReference type="EC" id="3.1.1.5"/>
    </reaction>
</comment>
<dbReference type="STRING" id="1450535.A0A317VVS4"/>
<evidence type="ECO:0000256" key="8">
    <source>
        <dbReference type="ARBA" id="ARBA00023180"/>
    </source>
</evidence>
<accession>A0A317VVS4</accession>
<feature type="signal peptide" evidence="11">
    <location>
        <begin position="1"/>
        <end position="18"/>
    </location>
</feature>
<keyword evidence="7 10" id="KW-0443">Lipid metabolism</keyword>
<evidence type="ECO:0000256" key="10">
    <source>
        <dbReference type="PROSITE-ProRule" id="PRU00555"/>
    </source>
</evidence>
<dbReference type="RefSeq" id="XP_025464007.1">
    <property type="nucleotide sequence ID" value="XM_025614677.1"/>
</dbReference>
<feature type="domain" description="PLA2c" evidence="12">
    <location>
        <begin position="28"/>
        <end position="563"/>
    </location>
</feature>
<dbReference type="InterPro" id="IPR016035">
    <property type="entry name" value="Acyl_Trfase/lysoPLipase"/>
</dbReference>
<name>A0A317VVS4_9EURO</name>
<protein>
    <recommendedName>
        <fullName evidence="3 11">Lysophospholipase</fullName>
        <ecNumber evidence="3 11">3.1.1.5</ecNumber>
    </recommendedName>
</protein>
<dbReference type="PANTHER" id="PTHR10728">
    <property type="entry name" value="CYTOSOLIC PHOSPHOLIPASE A2"/>
    <property type="match status" value="1"/>
</dbReference>
<evidence type="ECO:0000256" key="2">
    <source>
        <dbReference type="ARBA" id="ARBA00008780"/>
    </source>
</evidence>
<dbReference type="GeneID" id="37116820"/>
<sequence length="595" mass="65518">MISHIVLPVILAAATALAADSYAPHYVDCPEDIQLVRQPRATSLAESEWVHGRKGQIVDSLGRYLSNLDLEGFNTTEYMARVRANVDYNVPVIGWANSGGGWRASMTGVGGLQAIDERTPGAAEAKVGGLFQMLTYIAGLSGGSWPVSSPVFHNYAPISQMIADWQVDVNRFTDADVESYFEIIAEKAEAGFNVTVADFLGQGFAAQVIPGVNRTWSSIPELPGFKNFSGPMPILIASSINKSSPVEDGIYVPSWEAPWYEWNPFEFGSWATGFVPTKYVGTIPNENNTAEQCVENLDQTSFVLGSVASAWNYWYLSDVTNGTLGTFSKRDSAIEKRDTETDELVEFIDGLVSEYFNSTVSQISNPSIPNAFNPDENITLADGSEAGQSIPFIPLIQPERKLDFIMAWDDDSDSEPYTWNNGTNIWDSYVHAKSHGLPFPEVPPVREMLARNYTLKPVLFGCDTNLTTTRDATSPIIAYFANSPYSWYSNFSWSTDTMSNAEAHGVLQNSFNLVTQGNSTLDSTWVECLGCAAIDRSLARVGMQRSQACEQCFQEHCWDGTLSAGVGEDFMLNPYPALEPGLSYKVWSEEHPDME</sequence>
<dbReference type="OrthoDB" id="4084751at2759"/>
<evidence type="ECO:0000256" key="11">
    <source>
        <dbReference type="RuleBase" id="RU362103"/>
    </source>
</evidence>
<dbReference type="Pfam" id="PF01735">
    <property type="entry name" value="PLA2_B"/>
    <property type="match status" value="1"/>
</dbReference>
<evidence type="ECO:0000256" key="4">
    <source>
        <dbReference type="ARBA" id="ARBA00022729"/>
    </source>
</evidence>
<gene>
    <name evidence="13" type="ORF">BO94DRAFT_568466</name>
</gene>